<dbReference type="SUPFAM" id="SSF52540">
    <property type="entry name" value="P-loop containing nucleoside triphosphate hydrolases"/>
    <property type="match status" value="1"/>
</dbReference>
<dbReference type="InterPro" id="IPR027417">
    <property type="entry name" value="P-loop_NTPase"/>
</dbReference>
<accession>A0A563EGC1</accession>
<dbReference type="Gene3D" id="3.40.50.300">
    <property type="entry name" value="P-loop containing nucleotide triphosphate hydrolases"/>
    <property type="match status" value="1"/>
</dbReference>
<proteinExistence type="predicted"/>
<gene>
    <name evidence="2" type="ORF">FKR81_39445</name>
</gene>
<feature type="domain" description="NadR/Ttd14 AAA" evidence="1">
    <location>
        <begin position="4"/>
        <end position="165"/>
    </location>
</feature>
<evidence type="ECO:0000313" key="3">
    <source>
        <dbReference type="Proteomes" id="UP000316639"/>
    </source>
</evidence>
<dbReference type="RefSeq" id="WP_146360076.1">
    <property type="nucleotide sequence ID" value="NZ_VOBR01000042.1"/>
</dbReference>
<organism evidence="2 3">
    <name type="scientific">Lentzea tibetensis</name>
    <dbReference type="NCBI Taxonomy" id="2591470"/>
    <lineage>
        <taxon>Bacteria</taxon>
        <taxon>Bacillati</taxon>
        <taxon>Actinomycetota</taxon>
        <taxon>Actinomycetes</taxon>
        <taxon>Pseudonocardiales</taxon>
        <taxon>Pseudonocardiaceae</taxon>
        <taxon>Lentzea</taxon>
    </lineage>
</organism>
<comment type="caution">
    <text evidence="2">The sequence shown here is derived from an EMBL/GenBank/DDBJ whole genome shotgun (WGS) entry which is preliminary data.</text>
</comment>
<name>A0A563EGC1_9PSEU</name>
<dbReference type="InterPro" id="IPR038727">
    <property type="entry name" value="NadR/Ttd14_AAA_dom"/>
</dbReference>
<dbReference type="EMBL" id="VOBR01000042">
    <property type="protein sequence ID" value="TWP45276.1"/>
    <property type="molecule type" value="Genomic_DNA"/>
</dbReference>
<keyword evidence="3" id="KW-1185">Reference proteome</keyword>
<sequence>MPNYVLTGTPGAGKTALLRRLEVLGHAVVEEAATAVIALEAAQGCDRPQRDPSFIDNVLALQRARQARAPGEGVVFWDRSPVCTLALSRYLGFPPPRALTDEVVLARQRYEPTVFFVRNQGHVERTSARRISFADSLVFEQVHEDVYRELGFRLVDVPAGLLADRVAVVLSAACPR</sequence>
<dbReference type="Proteomes" id="UP000316639">
    <property type="component" value="Unassembled WGS sequence"/>
</dbReference>
<evidence type="ECO:0000313" key="2">
    <source>
        <dbReference type="EMBL" id="TWP45276.1"/>
    </source>
</evidence>
<evidence type="ECO:0000259" key="1">
    <source>
        <dbReference type="Pfam" id="PF13521"/>
    </source>
</evidence>
<protein>
    <submittedName>
        <fullName evidence="2">AAA family ATPase</fullName>
    </submittedName>
</protein>
<dbReference type="OrthoDB" id="5638848at2"/>
<dbReference type="AlphaFoldDB" id="A0A563EGC1"/>
<reference evidence="2 3" key="1">
    <citation type="submission" date="2019-07" db="EMBL/GenBank/DDBJ databases">
        <title>Lentzea xizangensis sp. nov., isolated from Qinghai-Tibetan Plateau Soils.</title>
        <authorList>
            <person name="Huang J."/>
        </authorList>
    </citation>
    <scope>NUCLEOTIDE SEQUENCE [LARGE SCALE GENOMIC DNA]</scope>
    <source>
        <strain evidence="2 3">FXJ1.1311</strain>
    </source>
</reference>
<dbReference type="Pfam" id="PF13521">
    <property type="entry name" value="AAA_28"/>
    <property type="match status" value="1"/>
</dbReference>